<dbReference type="GO" id="GO:0046872">
    <property type="term" value="F:metal ion binding"/>
    <property type="evidence" value="ECO:0007669"/>
    <property type="project" value="UniProtKB-UniRule"/>
</dbReference>
<dbReference type="GO" id="GO:0006508">
    <property type="term" value="P:proteolysis"/>
    <property type="evidence" value="ECO:0007669"/>
    <property type="project" value="UniProtKB-KW"/>
</dbReference>
<dbReference type="PIRSF" id="PIRSF006404">
    <property type="entry name" value="UCP006404_Pept_M50_CBS"/>
    <property type="match status" value="1"/>
</dbReference>
<comment type="caution">
    <text evidence="19">The sequence shown here is derived from an EMBL/GenBank/DDBJ whole genome shotgun (WGS) entry which is preliminary data.</text>
</comment>
<keyword evidence="5 14" id="KW-0812">Transmembrane</keyword>
<feature type="binding site" evidence="16">
    <location>
        <position position="160"/>
    </location>
    <ligand>
        <name>Zn(2+)</name>
        <dbReference type="ChEBI" id="CHEBI:29105"/>
        <note>catalytic</note>
    </ligand>
</feature>
<dbReference type="InterPro" id="IPR016483">
    <property type="entry name" value="UCP006404_Pept_M50_CBS"/>
</dbReference>
<feature type="transmembrane region" description="Helical" evidence="14">
    <location>
        <begin position="189"/>
        <end position="216"/>
    </location>
</feature>
<feature type="transmembrane region" description="Helical" evidence="14">
    <location>
        <begin position="42"/>
        <end position="61"/>
    </location>
</feature>
<evidence type="ECO:0000256" key="1">
    <source>
        <dbReference type="ARBA" id="ARBA00004651"/>
    </source>
</evidence>
<protein>
    <recommendedName>
        <fullName evidence="14">Zinc metalloprotease</fullName>
    </recommendedName>
</protein>
<evidence type="ECO:0000256" key="9">
    <source>
        <dbReference type="ARBA" id="ARBA00022833"/>
    </source>
</evidence>
<keyword evidence="6 14" id="KW-0479">Metal-binding</keyword>
<keyword evidence="9 14" id="KW-0862">Zinc</keyword>
<evidence type="ECO:0000256" key="4">
    <source>
        <dbReference type="ARBA" id="ARBA00022670"/>
    </source>
</evidence>
<feature type="binding site" evidence="16">
    <location>
        <position position="63"/>
    </location>
    <ligand>
        <name>Zn(2+)</name>
        <dbReference type="ChEBI" id="CHEBI:29105"/>
        <note>catalytic</note>
    </ligand>
</feature>
<evidence type="ECO:0000256" key="16">
    <source>
        <dbReference type="PIRSR" id="PIRSR006404-2"/>
    </source>
</evidence>
<feature type="active site" evidence="15">
    <location>
        <position position="60"/>
    </location>
</feature>
<dbReference type="GO" id="GO:0005886">
    <property type="term" value="C:plasma membrane"/>
    <property type="evidence" value="ECO:0007669"/>
    <property type="project" value="UniProtKB-SubCell"/>
</dbReference>
<dbReference type="AlphaFoldDB" id="A0A832MKH8"/>
<proteinExistence type="inferred from homology"/>
<keyword evidence="11 14" id="KW-0482">Metalloprotease</keyword>
<keyword evidence="13 14" id="KW-0472">Membrane</keyword>
<evidence type="ECO:0000256" key="6">
    <source>
        <dbReference type="ARBA" id="ARBA00022723"/>
    </source>
</evidence>
<reference evidence="19" key="1">
    <citation type="journal article" date="2020" name="mSystems">
        <title>Genome- and Community-Level Interaction Insights into Carbon Utilization and Element Cycling Functions of Hydrothermarchaeota in Hydrothermal Sediment.</title>
        <authorList>
            <person name="Zhou Z."/>
            <person name="Liu Y."/>
            <person name="Xu W."/>
            <person name="Pan J."/>
            <person name="Luo Z.H."/>
            <person name="Li M."/>
        </authorList>
    </citation>
    <scope>NUCLEOTIDE SEQUENCE [LARGE SCALE GENOMIC DNA]</scope>
    <source>
        <strain evidence="19">SpSt-381</strain>
    </source>
</reference>
<evidence type="ECO:0000256" key="17">
    <source>
        <dbReference type="PROSITE-ProRule" id="PRU00703"/>
    </source>
</evidence>
<dbReference type="Pfam" id="PF00571">
    <property type="entry name" value="CBS"/>
    <property type="match status" value="2"/>
</dbReference>
<feature type="domain" description="CBS" evidence="18">
    <location>
        <begin position="300"/>
        <end position="357"/>
    </location>
</feature>
<name>A0A832MKH8_UNCEI</name>
<gene>
    <name evidence="19" type="ORF">ENR23_03310</name>
</gene>
<evidence type="ECO:0000259" key="18">
    <source>
        <dbReference type="PROSITE" id="PS51371"/>
    </source>
</evidence>
<dbReference type="SMART" id="SM00116">
    <property type="entry name" value="CBS"/>
    <property type="match status" value="2"/>
</dbReference>
<keyword evidence="8 14" id="KW-0378">Hydrolase</keyword>
<accession>A0A832MKH8</accession>
<dbReference type="InterPro" id="IPR000644">
    <property type="entry name" value="CBS_dom"/>
</dbReference>
<dbReference type="EMBL" id="DSQF01000004">
    <property type="protein sequence ID" value="HGZ42450.1"/>
    <property type="molecule type" value="Genomic_DNA"/>
</dbReference>
<evidence type="ECO:0000256" key="15">
    <source>
        <dbReference type="PIRSR" id="PIRSR006404-1"/>
    </source>
</evidence>
<dbReference type="PANTHER" id="PTHR39188:SF3">
    <property type="entry name" value="STAGE IV SPORULATION PROTEIN FB"/>
    <property type="match status" value="1"/>
</dbReference>
<dbReference type="PROSITE" id="PS51371">
    <property type="entry name" value="CBS"/>
    <property type="match status" value="1"/>
</dbReference>
<dbReference type="Pfam" id="PF02163">
    <property type="entry name" value="Peptidase_M50"/>
    <property type="match status" value="2"/>
</dbReference>
<evidence type="ECO:0000256" key="11">
    <source>
        <dbReference type="ARBA" id="ARBA00023049"/>
    </source>
</evidence>
<evidence type="ECO:0000256" key="5">
    <source>
        <dbReference type="ARBA" id="ARBA00022692"/>
    </source>
</evidence>
<dbReference type="InterPro" id="IPR008915">
    <property type="entry name" value="Peptidase_M50"/>
</dbReference>
<keyword evidence="4 14" id="KW-0645">Protease</keyword>
<dbReference type="CDD" id="cd06164">
    <property type="entry name" value="S2P-M50_SpoIVFB_CBS"/>
    <property type="match status" value="1"/>
</dbReference>
<keyword evidence="12 17" id="KW-0129">CBS domain</keyword>
<feature type="transmembrane region" description="Helical" evidence="14">
    <location>
        <begin position="137"/>
        <end position="157"/>
    </location>
</feature>
<keyword evidence="3 14" id="KW-1003">Cell membrane</keyword>
<dbReference type="GO" id="GO:0008237">
    <property type="term" value="F:metallopeptidase activity"/>
    <property type="evidence" value="ECO:0007669"/>
    <property type="project" value="UniProtKB-UniRule"/>
</dbReference>
<evidence type="ECO:0000256" key="12">
    <source>
        <dbReference type="ARBA" id="ARBA00023122"/>
    </source>
</evidence>
<dbReference type="PANTHER" id="PTHR39188">
    <property type="entry name" value="MEMBRANE-ASSOCIATED ZINC METALLOPROTEASE M50B"/>
    <property type="match status" value="1"/>
</dbReference>
<keyword evidence="7" id="KW-0677">Repeat</keyword>
<dbReference type="Gene3D" id="3.10.580.10">
    <property type="entry name" value="CBS-domain"/>
    <property type="match status" value="1"/>
</dbReference>
<keyword evidence="10 14" id="KW-1133">Transmembrane helix</keyword>
<evidence type="ECO:0000256" key="13">
    <source>
        <dbReference type="ARBA" id="ARBA00023136"/>
    </source>
</evidence>
<evidence type="ECO:0000256" key="2">
    <source>
        <dbReference type="ARBA" id="ARBA00007931"/>
    </source>
</evidence>
<dbReference type="InterPro" id="IPR046342">
    <property type="entry name" value="CBS_dom_sf"/>
</dbReference>
<organism evidence="19">
    <name type="scientific">Eiseniibacteriota bacterium</name>
    <dbReference type="NCBI Taxonomy" id="2212470"/>
    <lineage>
        <taxon>Bacteria</taxon>
        <taxon>Candidatus Eiseniibacteriota</taxon>
    </lineage>
</organism>
<evidence type="ECO:0000256" key="14">
    <source>
        <dbReference type="PIRNR" id="PIRNR006404"/>
    </source>
</evidence>
<evidence type="ECO:0000313" key="19">
    <source>
        <dbReference type="EMBL" id="HGZ42450.1"/>
    </source>
</evidence>
<comment type="subcellular location">
    <subcellularLocation>
        <location evidence="1 14">Cell membrane</location>
        <topology evidence="1 14">Multi-pass membrane protein</topology>
    </subcellularLocation>
</comment>
<evidence type="ECO:0000256" key="7">
    <source>
        <dbReference type="ARBA" id="ARBA00022737"/>
    </source>
</evidence>
<dbReference type="SUPFAM" id="SSF54631">
    <property type="entry name" value="CBS-domain pair"/>
    <property type="match status" value="1"/>
</dbReference>
<sequence length="367" mass="38652">MRWSIPIGRIFGIPVELHVTFLLFVAWIAIAQGMASGDLGRALATAALMVLVFACVLLHELGHALAARRYGIATRDIILLPIGGVARLERMPEKPQQEIVVALAGPAVNVAIAAALLAWFAVRHSAEGGALDFRGSLLAALFSVNVVMVLFNLIPAFPMDGGRVLRAALAMSMPFSRATRIASMVGQGIALLFGAFGLFSGNLMLMFVALFVFLAAGEERAVVQTRDTLAGVPVRDAMVTEFRVLEAADPLARAVEHLMAGSQADFPVLEGGVPAGVLTRDALVRALQRGGSAQPVGLAMTRGAAFADAAEPLESAVQRMREAGHSALPVLEHGRLVGLLTLENVGDLLVVREAMRRHAAGAPLTPA</sequence>
<evidence type="ECO:0000256" key="10">
    <source>
        <dbReference type="ARBA" id="ARBA00022989"/>
    </source>
</evidence>
<feature type="binding site" evidence="16">
    <location>
        <position position="59"/>
    </location>
    <ligand>
        <name>Zn(2+)</name>
        <dbReference type="ChEBI" id="CHEBI:29105"/>
        <note>catalytic</note>
    </ligand>
</feature>
<feature type="transmembrane region" description="Helical" evidence="14">
    <location>
        <begin position="7"/>
        <end position="30"/>
    </location>
</feature>
<comment type="similarity">
    <text evidence="2 14">Belongs to the peptidase M50B family.</text>
</comment>
<evidence type="ECO:0000256" key="8">
    <source>
        <dbReference type="ARBA" id="ARBA00022801"/>
    </source>
</evidence>
<feature type="transmembrane region" description="Helical" evidence="14">
    <location>
        <begin position="99"/>
        <end position="122"/>
    </location>
</feature>
<evidence type="ECO:0000256" key="3">
    <source>
        <dbReference type="ARBA" id="ARBA00022475"/>
    </source>
</evidence>
<comment type="cofactor">
    <cofactor evidence="14 16">
        <name>Zn(2+)</name>
        <dbReference type="ChEBI" id="CHEBI:29105"/>
    </cofactor>
    <text evidence="14 16">Binds 1 zinc ion per subunit.</text>
</comment>